<comment type="caution">
    <text evidence="1">The sequence shown here is derived from an EMBL/GenBank/DDBJ whole genome shotgun (WGS) entry which is preliminary data.</text>
</comment>
<name>A0ACB8T3Z7_9AGAM</name>
<dbReference type="EMBL" id="MU277203">
    <property type="protein sequence ID" value="KAI0063404.1"/>
    <property type="molecule type" value="Genomic_DNA"/>
</dbReference>
<evidence type="ECO:0000313" key="1">
    <source>
        <dbReference type="EMBL" id="KAI0063404.1"/>
    </source>
</evidence>
<sequence>MADSLPNTQRAWRIVARGVPRDVVKLVTDLPVPKELKAGHVLLKVEAAALNPAYKLMKLLPNFMAGRPLTAEFDIAGTIVDGNGAEWSAGDAVFGINMSGSGALAEYVSMPGDCLIRRPPNMTAVEASGIACCALTAYFSLFEVAKLKEGQTLFINGGSTAVGSFATQFAKARGIRVVVTASGRNEEYVKKMGADEFIDYTKGDVVEYLMKNPPATKFDAILEAVGVVEDSLYANSEAYLTPEGVFMSMGPLPSKLGEIPQLGKLIFHLVWPKWLGGIKRRWTLVFGDEAGRLLKLVEPLFAAGTAKPLVDSVYSFENALDAYDRLMTHRATGKVVVKVDPNVSE</sequence>
<reference evidence="1" key="2">
    <citation type="journal article" date="2022" name="New Phytol.">
        <title>Evolutionary transition to the ectomycorrhizal habit in the genomes of a hyperdiverse lineage of mushroom-forming fungi.</title>
        <authorList>
            <person name="Looney B."/>
            <person name="Miyauchi S."/>
            <person name="Morin E."/>
            <person name="Drula E."/>
            <person name="Courty P.E."/>
            <person name="Kohler A."/>
            <person name="Kuo A."/>
            <person name="LaButti K."/>
            <person name="Pangilinan J."/>
            <person name="Lipzen A."/>
            <person name="Riley R."/>
            <person name="Andreopoulos W."/>
            <person name="He G."/>
            <person name="Johnson J."/>
            <person name="Nolan M."/>
            <person name="Tritt A."/>
            <person name="Barry K.W."/>
            <person name="Grigoriev I.V."/>
            <person name="Nagy L.G."/>
            <person name="Hibbett D."/>
            <person name="Henrissat B."/>
            <person name="Matheny P.B."/>
            <person name="Labbe J."/>
            <person name="Martin F.M."/>
        </authorList>
    </citation>
    <scope>NUCLEOTIDE SEQUENCE</scope>
    <source>
        <strain evidence="1">HHB10654</strain>
    </source>
</reference>
<reference evidence="1" key="1">
    <citation type="submission" date="2021-03" db="EMBL/GenBank/DDBJ databases">
        <authorList>
            <consortium name="DOE Joint Genome Institute"/>
            <person name="Ahrendt S."/>
            <person name="Looney B.P."/>
            <person name="Miyauchi S."/>
            <person name="Morin E."/>
            <person name="Drula E."/>
            <person name="Courty P.E."/>
            <person name="Chicoki N."/>
            <person name="Fauchery L."/>
            <person name="Kohler A."/>
            <person name="Kuo A."/>
            <person name="Labutti K."/>
            <person name="Pangilinan J."/>
            <person name="Lipzen A."/>
            <person name="Riley R."/>
            <person name="Andreopoulos W."/>
            <person name="He G."/>
            <person name="Johnson J."/>
            <person name="Barry K.W."/>
            <person name="Grigoriev I.V."/>
            <person name="Nagy L."/>
            <person name="Hibbett D."/>
            <person name="Henrissat B."/>
            <person name="Matheny P.B."/>
            <person name="Labbe J."/>
            <person name="Martin F."/>
        </authorList>
    </citation>
    <scope>NUCLEOTIDE SEQUENCE</scope>
    <source>
        <strain evidence="1">HHB10654</strain>
    </source>
</reference>
<keyword evidence="2" id="KW-1185">Reference proteome</keyword>
<dbReference type="Proteomes" id="UP000814140">
    <property type="component" value="Unassembled WGS sequence"/>
</dbReference>
<gene>
    <name evidence="1" type="ORF">BV25DRAFT_426034</name>
</gene>
<proteinExistence type="predicted"/>
<evidence type="ECO:0000313" key="2">
    <source>
        <dbReference type="Proteomes" id="UP000814140"/>
    </source>
</evidence>
<accession>A0ACB8T3Z7</accession>
<protein>
    <submittedName>
        <fullName evidence="1">NAD(P)-binding protein</fullName>
    </submittedName>
</protein>
<organism evidence="1 2">
    <name type="scientific">Artomyces pyxidatus</name>
    <dbReference type="NCBI Taxonomy" id="48021"/>
    <lineage>
        <taxon>Eukaryota</taxon>
        <taxon>Fungi</taxon>
        <taxon>Dikarya</taxon>
        <taxon>Basidiomycota</taxon>
        <taxon>Agaricomycotina</taxon>
        <taxon>Agaricomycetes</taxon>
        <taxon>Russulales</taxon>
        <taxon>Auriscalpiaceae</taxon>
        <taxon>Artomyces</taxon>
    </lineage>
</organism>